<reference evidence="3" key="1">
    <citation type="submission" date="2025-08" db="UniProtKB">
        <authorList>
            <consortium name="RefSeq"/>
        </authorList>
    </citation>
    <scope>IDENTIFICATION</scope>
    <source>
        <tissue evidence="3">Kidney</tissue>
    </source>
</reference>
<dbReference type="GeneID" id="105304322"/>
<evidence type="ECO:0000313" key="3">
    <source>
        <dbReference type="RefSeq" id="XP_023378035.1"/>
    </source>
</evidence>
<evidence type="ECO:0000256" key="1">
    <source>
        <dbReference type="SAM" id="MobiDB-lite"/>
    </source>
</evidence>
<accession>A0A6P6BSV3</accession>
<dbReference type="OrthoDB" id="10047222at2759"/>
<proteinExistence type="predicted"/>
<name>A0A6P6BSV3_PTEVA</name>
<dbReference type="KEGG" id="pvp:105304322"/>
<keyword evidence="2" id="KW-1185">Reference proteome</keyword>
<dbReference type="RefSeq" id="XP_023378035.1">
    <property type="nucleotide sequence ID" value="XM_023522267.1"/>
</dbReference>
<dbReference type="AlphaFoldDB" id="A0A6P6BSV3"/>
<feature type="region of interest" description="Disordered" evidence="1">
    <location>
        <begin position="176"/>
        <end position="206"/>
    </location>
</feature>
<organism evidence="2 3">
    <name type="scientific">Pteropus vampyrus</name>
    <name type="common">Large flying fox</name>
    <dbReference type="NCBI Taxonomy" id="132908"/>
    <lineage>
        <taxon>Eukaryota</taxon>
        <taxon>Metazoa</taxon>
        <taxon>Chordata</taxon>
        <taxon>Craniata</taxon>
        <taxon>Vertebrata</taxon>
        <taxon>Euteleostomi</taxon>
        <taxon>Mammalia</taxon>
        <taxon>Eutheria</taxon>
        <taxon>Laurasiatheria</taxon>
        <taxon>Chiroptera</taxon>
        <taxon>Yinpterochiroptera</taxon>
        <taxon>Pteropodoidea</taxon>
        <taxon>Pteropodidae</taxon>
        <taxon>Pteropodinae</taxon>
        <taxon>Pteropus</taxon>
    </lineage>
</organism>
<protein>
    <submittedName>
        <fullName evidence="3">Uncharacterized protein LOC105304322</fullName>
    </submittedName>
</protein>
<evidence type="ECO:0000313" key="2">
    <source>
        <dbReference type="Proteomes" id="UP000515202"/>
    </source>
</evidence>
<dbReference type="Proteomes" id="UP000515202">
    <property type="component" value="Unplaced"/>
</dbReference>
<sequence>MHVESSAEPGKAPKHAGQKKTYRAIAETYAFLPREAVTRFLMSCTECQKRMHFNSNGLEPKELWGSPLPKTLPALLITVLWRSSDFLQSDPWSLPLPGLSPACQSPAFPTELSLAELQMWAFHGTLLSDEFVSVIQDVLASPDQGILPSLLEHSWLTSGNQKRFLICGYAGKERPLLPPPKSTMPATFPSHPSQNQAKPGFIKENS</sequence>
<gene>
    <name evidence="3" type="primary">LOC105304322</name>
</gene>